<name>A0ABN9BJ62_9NEOB</name>
<gene>
    <name evidence="2" type="ORF">SPARVUS_LOCUS3026751</name>
</gene>
<dbReference type="EMBL" id="CATNWA010004373">
    <property type="protein sequence ID" value="CAI9547628.1"/>
    <property type="molecule type" value="Genomic_DNA"/>
</dbReference>
<feature type="region of interest" description="Disordered" evidence="1">
    <location>
        <begin position="1"/>
        <end position="71"/>
    </location>
</feature>
<sequence>MVRVTKPGINTGEVSQRSGSGRVGNKSGREKQEQECRLQDTGAHGKTHTKAQTAGSGHSLNTPPAIAPGDG</sequence>
<keyword evidence="3" id="KW-1185">Reference proteome</keyword>
<feature type="compositionally biased region" description="Basic and acidic residues" evidence="1">
    <location>
        <begin position="27"/>
        <end position="38"/>
    </location>
</feature>
<comment type="caution">
    <text evidence="2">The sequence shown here is derived from an EMBL/GenBank/DDBJ whole genome shotgun (WGS) entry which is preliminary data.</text>
</comment>
<evidence type="ECO:0000256" key="1">
    <source>
        <dbReference type="SAM" id="MobiDB-lite"/>
    </source>
</evidence>
<accession>A0ABN9BJ62</accession>
<protein>
    <submittedName>
        <fullName evidence="2">Uncharacterized protein</fullName>
    </submittedName>
</protein>
<dbReference type="Proteomes" id="UP001162483">
    <property type="component" value="Unassembled WGS sequence"/>
</dbReference>
<feature type="compositionally biased region" description="Polar residues" evidence="1">
    <location>
        <begin position="50"/>
        <end position="62"/>
    </location>
</feature>
<reference evidence="2" key="1">
    <citation type="submission" date="2023-05" db="EMBL/GenBank/DDBJ databases">
        <authorList>
            <person name="Stuckert A."/>
        </authorList>
    </citation>
    <scope>NUCLEOTIDE SEQUENCE</scope>
</reference>
<evidence type="ECO:0000313" key="2">
    <source>
        <dbReference type="EMBL" id="CAI9547628.1"/>
    </source>
</evidence>
<proteinExistence type="predicted"/>
<evidence type="ECO:0000313" key="3">
    <source>
        <dbReference type="Proteomes" id="UP001162483"/>
    </source>
</evidence>
<organism evidence="2 3">
    <name type="scientific">Staurois parvus</name>
    <dbReference type="NCBI Taxonomy" id="386267"/>
    <lineage>
        <taxon>Eukaryota</taxon>
        <taxon>Metazoa</taxon>
        <taxon>Chordata</taxon>
        <taxon>Craniata</taxon>
        <taxon>Vertebrata</taxon>
        <taxon>Euteleostomi</taxon>
        <taxon>Amphibia</taxon>
        <taxon>Batrachia</taxon>
        <taxon>Anura</taxon>
        <taxon>Neobatrachia</taxon>
        <taxon>Ranoidea</taxon>
        <taxon>Ranidae</taxon>
        <taxon>Staurois</taxon>
    </lineage>
</organism>